<proteinExistence type="predicted"/>
<dbReference type="RefSeq" id="WP_313833389.1">
    <property type="nucleotide sequence ID" value="NZ_JAQOUE010000001.1"/>
</dbReference>
<organism evidence="1 2">
    <name type="scientific">Candidatus Nitronereus thalassa</name>
    <dbReference type="NCBI Taxonomy" id="3020898"/>
    <lineage>
        <taxon>Bacteria</taxon>
        <taxon>Pseudomonadati</taxon>
        <taxon>Nitrospirota</taxon>
        <taxon>Nitrospiria</taxon>
        <taxon>Nitrospirales</taxon>
        <taxon>Nitrospiraceae</taxon>
        <taxon>Candidatus Nitronereus</taxon>
    </lineage>
</organism>
<comment type="caution">
    <text evidence="1">The sequence shown here is derived from an EMBL/GenBank/DDBJ whole genome shotgun (WGS) entry which is preliminary data.</text>
</comment>
<protein>
    <submittedName>
        <fullName evidence="1">Uncharacterized protein</fullName>
    </submittedName>
</protein>
<dbReference type="Proteomes" id="UP001250932">
    <property type="component" value="Unassembled WGS sequence"/>
</dbReference>
<reference evidence="1 2" key="1">
    <citation type="journal article" date="2023" name="ISME J.">
        <title>Cultivation and genomic characterization of novel and ubiquitous marine nitrite-oxidizing bacteria from the Nitrospirales.</title>
        <authorList>
            <person name="Mueller A.J."/>
            <person name="Daebeler A."/>
            <person name="Herbold C.W."/>
            <person name="Kirkegaard R.H."/>
            <person name="Daims H."/>
        </authorList>
    </citation>
    <scope>NUCLEOTIDE SEQUENCE [LARGE SCALE GENOMIC DNA]</scope>
    <source>
        <strain evidence="1 2">EB</strain>
    </source>
</reference>
<sequence length="234" mass="27014">MPSILNQEDLIASRSPRELQSWIDEKISEFSKTPELKEQALLKKGLAKPFFEEILPLCQLAMNLYGNRKDVACIPNLDNDNYDATILDKSYTPPKELKVEFTRAVDGKDDYLRMKYFLEHGHVNLVGDLRYEGSEKRGHKIQVKDEAVSVNDTRKKTCELIRKCVEGKSNRQYGKSYMLVITFDDYIGFRFDDNETFPVLDKMLNEIVSGFNLDFEKLYLLGFSGKTILNCSIQ</sequence>
<name>A0ABU3K981_9BACT</name>
<dbReference type="EMBL" id="JAQOUE010000001">
    <property type="protein sequence ID" value="MDT7042922.1"/>
    <property type="molecule type" value="Genomic_DNA"/>
</dbReference>
<keyword evidence="2" id="KW-1185">Reference proteome</keyword>
<evidence type="ECO:0000313" key="2">
    <source>
        <dbReference type="Proteomes" id="UP001250932"/>
    </source>
</evidence>
<evidence type="ECO:0000313" key="1">
    <source>
        <dbReference type="EMBL" id="MDT7042922.1"/>
    </source>
</evidence>
<accession>A0ABU3K981</accession>
<gene>
    <name evidence="1" type="ORF">PPG34_11205</name>
</gene>